<reference evidence="1" key="1">
    <citation type="submission" date="2022-06" db="EMBL/GenBank/DDBJ databases">
        <title>Aeoliella straminimaris, a novel planctomycete from sediments.</title>
        <authorList>
            <person name="Vitorino I.R."/>
            <person name="Lage O.M."/>
        </authorList>
    </citation>
    <scope>NUCLEOTIDE SEQUENCE</scope>
    <source>
        <strain evidence="1">ICT_H6.2</strain>
    </source>
</reference>
<protein>
    <recommendedName>
        <fullName evidence="3">N-acetyltransferase domain-containing protein</fullName>
    </recommendedName>
</protein>
<proteinExistence type="predicted"/>
<dbReference type="SUPFAM" id="SSF55729">
    <property type="entry name" value="Acyl-CoA N-acyltransferases (Nat)"/>
    <property type="match status" value="1"/>
</dbReference>
<comment type="caution">
    <text evidence="1">The sequence shown here is derived from an EMBL/GenBank/DDBJ whole genome shotgun (WGS) entry which is preliminary data.</text>
</comment>
<dbReference type="Proteomes" id="UP001155241">
    <property type="component" value="Unassembled WGS sequence"/>
</dbReference>
<evidence type="ECO:0000313" key="1">
    <source>
        <dbReference type="EMBL" id="MCO6043428.1"/>
    </source>
</evidence>
<dbReference type="InterPro" id="IPR016181">
    <property type="entry name" value="Acyl_CoA_acyltransferase"/>
</dbReference>
<dbReference type="EMBL" id="JAMXLR010000024">
    <property type="protein sequence ID" value="MCO6043428.1"/>
    <property type="molecule type" value="Genomic_DNA"/>
</dbReference>
<gene>
    <name evidence="1" type="ORF">NG895_05870</name>
</gene>
<dbReference type="RefSeq" id="WP_252851535.1">
    <property type="nucleotide sequence ID" value="NZ_JAMXLR010000024.1"/>
</dbReference>
<keyword evidence="2" id="KW-1185">Reference proteome</keyword>
<evidence type="ECO:0000313" key="2">
    <source>
        <dbReference type="Proteomes" id="UP001155241"/>
    </source>
</evidence>
<dbReference type="AlphaFoldDB" id="A0A9X2F843"/>
<evidence type="ECO:0008006" key="3">
    <source>
        <dbReference type="Google" id="ProtNLM"/>
    </source>
</evidence>
<sequence>MSQFEINLASPEDDAALRGLLESTPMSGDIRLAFARQPSYFAATAIDGHYAHVVTVRDKSSGQIVGMGSRSIFRAFVNGIATNVGYLSGLRLLPEHRKQAGLLARGFRKFRELHSDGRAAYYLTTVAADNHQSLAVLTSQRAGLPVYHPWGRYHTLTFAAQRNGSRLPASLLIRRATPADAATVEAFLHQQGSQRQFFPILHQQEFAGKPRRLIGMRPESILLAWADGQLVGTLGLWDQKPFKQTMVTSYSRRLSLARPFYNAMAGLQRKPQLPRAGQMLNLRYAAVPVVRSDYLHAANHLLQAATHRLRHDLSELLLLGLHERDPLLEQLRPLSGREYVTLMFLVYWPDETPDIEQLAGLPPYLELGCL</sequence>
<accession>A0A9X2F843</accession>
<dbReference type="Gene3D" id="3.40.630.30">
    <property type="match status" value="1"/>
</dbReference>
<organism evidence="1 2">
    <name type="scientific">Aeoliella straminimaris</name>
    <dbReference type="NCBI Taxonomy" id="2954799"/>
    <lineage>
        <taxon>Bacteria</taxon>
        <taxon>Pseudomonadati</taxon>
        <taxon>Planctomycetota</taxon>
        <taxon>Planctomycetia</taxon>
        <taxon>Pirellulales</taxon>
        <taxon>Lacipirellulaceae</taxon>
        <taxon>Aeoliella</taxon>
    </lineage>
</organism>
<name>A0A9X2F843_9BACT</name>